<dbReference type="Proteomes" id="UP000005396">
    <property type="component" value="Unassembled WGS sequence"/>
</dbReference>
<evidence type="ECO:0000313" key="2">
    <source>
        <dbReference type="Proteomes" id="UP000005396"/>
    </source>
</evidence>
<name>A8S5R4_ENTBW</name>
<reference evidence="1 2" key="1">
    <citation type="submission" date="2007-08" db="EMBL/GenBank/DDBJ databases">
        <authorList>
            <person name="Fulton L."/>
            <person name="Clifton S."/>
            <person name="Fulton B."/>
            <person name="Xu J."/>
            <person name="Minx P."/>
            <person name="Pepin K.H."/>
            <person name="Johnson M."/>
            <person name="Thiruvilangam P."/>
            <person name="Bhonagiri V."/>
            <person name="Nash W.E."/>
            <person name="Mardis E.R."/>
            <person name="Wilson R.K."/>
        </authorList>
    </citation>
    <scope>NUCLEOTIDE SEQUENCE [LARGE SCALE GENOMIC DNA]</scope>
    <source>
        <strain evidence="2">ATCC BAA-613 / DSM 15670 / CCUG 46953 / JCM 12243 / WAL 16351</strain>
    </source>
</reference>
<comment type="caution">
    <text evidence="1">The sequence shown here is derived from an EMBL/GenBank/DDBJ whole genome shotgun (WGS) entry which is preliminary data.</text>
</comment>
<dbReference type="PaxDb" id="411902-CLOBOL_07292"/>
<evidence type="ECO:0000313" key="1">
    <source>
        <dbReference type="EMBL" id="EDP12538.1"/>
    </source>
</evidence>
<dbReference type="EMBL" id="ABCC02000076">
    <property type="protein sequence ID" value="EDP12538.1"/>
    <property type="molecule type" value="Genomic_DNA"/>
</dbReference>
<accession>A8S5R4</accession>
<proteinExistence type="predicted"/>
<dbReference type="HOGENOM" id="CLU_3326523_0_0_9"/>
<reference evidence="1 2" key="2">
    <citation type="submission" date="2007-09" db="EMBL/GenBank/DDBJ databases">
        <title>Draft genome sequence of Clostridium bolteae (ATCC BAA-613).</title>
        <authorList>
            <person name="Sudarsanam P."/>
            <person name="Ley R."/>
            <person name="Guruge J."/>
            <person name="Turnbaugh P.J."/>
            <person name="Mahowald M."/>
            <person name="Liep D."/>
            <person name="Gordon J."/>
        </authorList>
    </citation>
    <scope>NUCLEOTIDE SEQUENCE [LARGE SCALE GENOMIC DNA]</scope>
    <source>
        <strain evidence="2">ATCC BAA-613 / DSM 15670 / CCUG 46953 / JCM 12243 / WAL 16351</strain>
    </source>
</reference>
<organism evidence="1 2">
    <name type="scientific">Enterocloster bolteae (strain ATCC BAA-613 / DSM 15670 / CCUG 46953 / JCM 12243 / WAL 16351)</name>
    <name type="common">Clostridium bolteae</name>
    <dbReference type="NCBI Taxonomy" id="411902"/>
    <lineage>
        <taxon>Bacteria</taxon>
        <taxon>Bacillati</taxon>
        <taxon>Bacillota</taxon>
        <taxon>Clostridia</taxon>
        <taxon>Lachnospirales</taxon>
        <taxon>Lachnospiraceae</taxon>
        <taxon>Enterocloster</taxon>
    </lineage>
</organism>
<dbReference type="AlphaFoldDB" id="A8S5R4"/>
<protein>
    <submittedName>
        <fullName evidence="1">Uncharacterized protein</fullName>
    </submittedName>
</protein>
<sequence length="38" mass="4177">MDVLHIVSTLGIHAVTMGVPILKEAMKEVEAEQNKSEK</sequence>
<gene>
    <name evidence="1" type="ORF">CLOBOL_07292</name>
</gene>